<keyword evidence="3" id="KW-1185">Reference proteome</keyword>
<protein>
    <submittedName>
        <fullName evidence="2">Uncharacterized protein</fullName>
    </submittedName>
</protein>
<accession>A0ABR5AFT2</accession>
<feature type="transmembrane region" description="Helical" evidence="1">
    <location>
        <begin position="25"/>
        <end position="50"/>
    </location>
</feature>
<organism evidence="2 3">
    <name type="scientific">Gordoniibacillus kamchatkensis</name>
    <dbReference type="NCBI Taxonomy" id="1590651"/>
    <lineage>
        <taxon>Bacteria</taxon>
        <taxon>Bacillati</taxon>
        <taxon>Bacillota</taxon>
        <taxon>Bacilli</taxon>
        <taxon>Bacillales</taxon>
        <taxon>Paenibacillaceae</taxon>
        <taxon>Gordoniibacillus</taxon>
    </lineage>
</organism>
<feature type="transmembrane region" description="Helical" evidence="1">
    <location>
        <begin position="62"/>
        <end position="81"/>
    </location>
</feature>
<dbReference type="Proteomes" id="UP000031967">
    <property type="component" value="Unassembled WGS sequence"/>
</dbReference>
<keyword evidence="1" id="KW-1133">Transmembrane helix</keyword>
<proteinExistence type="predicted"/>
<reference evidence="2 3" key="1">
    <citation type="submission" date="2014-12" db="EMBL/GenBank/DDBJ databases">
        <title>Draft genome sequence of Paenibacillus kamchatkensis strain B-2647.</title>
        <authorList>
            <person name="Karlyshev A.V."/>
            <person name="Kudryashova E.B."/>
        </authorList>
    </citation>
    <scope>NUCLEOTIDE SEQUENCE [LARGE SCALE GENOMIC DNA]</scope>
    <source>
        <strain evidence="2 3">VKM B-2647</strain>
    </source>
</reference>
<gene>
    <name evidence="2" type="ORF">SD70_19330</name>
</gene>
<dbReference type="RefSeq" id="WP_041049162.1">
    <property type="nucleotide sequence ID" value="NZ_JXAK01000035.1"/>
</dbReference>
<keyword evidence="1" id="KW-0812">Transmembrane</keyword>
<name>A0ABR5AFT2_9BACL</name>
<comment type="caution">
    <text evidence="2">The sequence shown here is derived from an EMBL/GenBank/DDBJ whole genome shotgun (WGS) entry which is preliminary data.</text>
</comment>
<keyword evidence="1" id="KW-0472">Membrane</keyword>
<dbReference type="EMBL" id="JXAK01000035">
    <property type="protein sequence ID" value="KIL39558.1"/>
    <property type="molecule type" value="Genomic_DNA"/>
</dbReference>
<evidence type="ECO:0000313" key="3">
    <source>
        <dbReference type="Proteomes" id="UP000031967"/>
    </source>
</evidence>
<sequence>MKAKLQNVLVAVFASNAIWKVQRTLIWFLETIVILLGIMAVTIGYLTVLTLMGQQVHFELTVGKYVVSITVAAVVAYYHCLRFETKDAISRPVVQKEGNNP</sequence>
<evidence type="ECO:0000256" key="1">
    <source>
        <dbReference type="SAM" id="Phobius"/>
    </source>
</evidence>
<evidence type="ECO:0000313" key="2">
    <source>
        <dbReference type="EMBL" id="KIL39558.1"/>
    </source>
</evidence>